<organism evidence="2 3">
    <name type="scientific">Cuscuta campestris</name>
    <dbReference type="NCBI Taxonomy" id="132261"/>
    <lineage>
        <taxon>Eukaryota</taxon>
        <taxon>Viridiplantae</taxon>
        <taxon>Streptophyta</taxon>
        <taxon>Embryophyta</taxon>
        <taxon>Tracheophyta</taxon>
        <taxon>Spermatophyta</taxon>
        <taxon>Magnoliopsida</taxon>
        <taxon>eudicotyledons</taxon>
        <taxon>Gunneridae</taxon>
        <taxon>Pentapetalae</taxon>
        <taxon>asterids</taxon>
        <taxon>lamiids</taxon>
        <taxon>Solanales</taxon>
        <taxon>Convolvulaceae</taxon>
        <taxon>Cuscuteae</taxon>
        <taxon>Cuscuta</taxon>
        <taxon>Cuscuta subgen. Grammica</taxon>
        <taxon>Cuscuta sect. Cleistogrammica</taxon>
    </lineage>
</organism>
<dbReference type="Proteomes" id="UP000595140">
    <property type="component" value="Unassembled WGS sequence"/>
</dbReference>
<reference evidence="2 3" key="1">
    <citation type="submission" date="2018-04" db="EMBL/GenBank/DDBJ databases">
        <authorList>
            <person name="Vogel A."/>
        </authorList>
    </citation>
    <scope>NUCLEOTIDE SEQUENCE [LARGE SCALE GENOMIC DNA]</scope>
</reference>
<evidence type="ECO:0000313" key="2">
    <source>
        <dbReference type="EMBL" id="VFQ67582.1"/>
    </source>
</evidence>
<accession>A0A484KYU3</accession>
<dbReference type="Pfam" id="PF02721">
    <property type="entry name" value="DUF223"/>
    <property type="match status" value="1"/>
</dbReference>
<dbReference type="EMBL" id="OOIL02000624">
    <property type="protein sequence ID" value="VFQ67582.1"/>
    <property type="molecule type" value="Genomic_DNA"/>
</dbReference>
<name>A0A484KYU3_9ASTE</name>
<gene>
    <name evidence="2" type="ORF">CCAM_LOCUS9358</name>
</gene>
<proteinExistence type="predicted"/>
<dbReference type="OrthoDB" id="1306166at2759"/>
<evidence type="ECO:0000313" key="3">
    <source>
        <dbReference type="Proteomes" id="UP000595140"/>
    </source>
</evidence>
<sequence>MFSAITDANHKRTDWILRLSAICVYDVPATEKHGKTMNVVFHEKEGCRIHAQIKECHIDMYKDYIKEGEVYVLMNVLVVKNYLPYKTTKHPYMLQFMTKTPCKKHI</sequence>
<dbReference type="InterPro" id="IPR003871">
    <property type="entry name" value="RFA1B/D_OB_1st"/>
</dbReference>
<dbReference type="InterPro" id="IPR012340">
    <property type="entry name" value="NA-bd_OB-fold"/>
</dbReference>
<dbReference type="Gene3D" id="2.40.50.140">
    <property type="entry name" value="Nucleic acid-binding proteins"/>
    <property type="match status" value="1"/>
</dbReference>
<feature type="domain" description="Replication protein A 70 kDa DNA-binding subunit B/D first OB fold" evidence="1">
    <location>
        <begin position="2"/>
        <end position="103"/>
    </location>
</feature>
<protein>
    <recommendedName>
        <fullName evidence="1">Replication protein A 70 kDa DNA-binding subunit B/D first OB fold domain-containing protein</fullName>
    </recommendedName>
</protein>
<evidence type="ECO:0000259" key="1">
    <source>
        <dbReference type="Pfam" id="PF02721"/>
    </source>
</evidence>
<dbReference type="CDD" id="cd04480">
    <property type="entry name" value="RPA1_DBD_A_like"/>
    <property type="match status" value="1"/>
</dbReference>
<keyword evidence="3" id="KW-1185">Reference proteome</keyword>
<dbReference type="SUPFAM" id="SSF50249">
    <property type="entry name" value="Nucleic acid-binding proteins"/>
    <property type="match status" value="1"/>
</dbReference>
<dbReference type="AlphaFoldDB" id="A0A484KYU3"/>